<dbReference type="FunFam" id="3.30.310.10:FF:000005">
    <property type="entry name" value="TATA box-binding protein-like 1"/>
    <property type="match status" value="1"/>
</dbReference>
<dbReference type="OMA" id="NCEYEPE"/>
<evidence type="ECO:0000313" key="12">
    <source>
        <dbReference type="EnsemblMetazoa" id="XP_038056627.1"/>
    </source>
</evidence>
<evidence type="ECO:0000256" key="7">
    <source>
        <dbReference type="ARBA" id="ARBA00023163"/>
    </source>
</evidence>
<dbReference type="RefSeq" id="XP_038056626.1">
    <property type="nucleotide sequence ID" value="XM_038200698.1"/>
</dbReference>
<evidence type="ECO:0000256" key="10">
    <source>
        <dbReference type="ARBA" id="ARBA00033173"/>
    </source>
</evidence>
<accession>A0A913ZYI7</accession>
<dbReference type="GO" id="GO:0005634">
    <property type="term" value="C:nucleus"/>
    <property type="evidence" value="ECO:0007669"/>
    <property type="project" value="UniProtKB-SubCell"/>
</dbReference>
<dbReference type="GO" id="GO:0005737">
    <property type="term" value="C:cytoplasm"/>
    <property type="evidence" value="ECO:0007669"/>
    <property type="project" value="UniProtKB-SubCell"/>
</dbReference>
<dbReference type="InterPro" id="IPR012295">
    <property type="entry name" value="TBP_dom_sf"/>
</dbReference>
<protein>
    <recommendedName>
        <fullName evidence="9">TATA box-binding protein-like 1</fullName>
    </recommendedName>
    <alternativeName>
        <fullName evidence="10">TBP-like factor</fullName>
    </alternativeName>
</protein>
<name>A0A913ZYI7_PATMI</name>
<comment type="subcellular location">
    <subcellularLocation>
        <location evidence="2">Cytoplasm</location>
    </subcellularLocation>
    <subcellularLocation>
        <location evidence="1">Nucleus</location>
    </subcellularLocation>
</comment>
<dbReference type="InterPro" id="IPR000814">
    <property type="entry name" value="TBP"/>
</dbReference>
<dbReference type="AlphaFoldDB" id="A0A913ZYI7"/>
<evidence type="ECO:0000256" key="8">
    <source>
        <dbReference type="ARBA" id="ARBA00023242"/>
    </source>
</evidence>
<dbReference type="FunFam" id="3.30.310.10:FF:000009">
    <property type="entry name" value="TatA box-binding protein-like protein 1"/>
    <property type="match status" value="1"/>
</dbReference>
<dbReference type="GO" id="GO:0003677">
    <property type="term" value="F:DNA binding"/>
    <property type="evidence" value="ECO:0007669"/>
    <property type="project" value="UniProtKB-KW"/>
</dbReference>
<dbReference type="RefSeq" id="XP_038056627.1">
    <property type="nucleotide sequence ID" value="XM_038200699.1"/>
</dbReference>
<dbReference type="Pfam" id="PF00352">
    <property type="entry name" value="TBP"/>
    <property type="match status" value="2"/>
</dbReference>
<dbReference type="EnsemblMetazoa" id="XM_038200699.1">
    <property type="protein sequence ID" value="XP_038056627.1"/>
    <property type="gene ID" value="LOC119728449"/>
</dbReference>
<evidence type="ECO:0000256" key="1">
    <source>
        <dbReference type="ARBA" id="ARBA00004123"/>
    </source>
</evidence>
<feature type="region of interest" description="Disordered" evidence="11">
    <location>
        <begin position="186"/>
        <end position="231"/>
    </location>
</feature>
<evidence type="ECO:0000256" key="5">
    <source>
        <dbReference type="ARBA" id="ARBA00023015"/>
    </source>
</evidence>
<keyword evidence="4" id="KW-0963">Cytoplasm</keyword>
<keyword evidence="6" id="KW-0238">DNA-binding</keyword>
<proteinExistence type="inferred from homology"/>
<keyword evidence="8" id="KW-0539">Nucleus</keyword>
<keyword evidence="7" id="KW-0804">Transcription</keyword>
<dbReference type="SUPFAM" id="SSF55945">
    <property type="entry name" value="TATA-box binding protein-like"/>
    <property type="match status" value="2"/>
</dbReference>
<dbReference type="OrthoDB" id="2127950at2759"/>
<evidence type="ECO:0000256" key="6">
    <source>
        <dbReference type="ARBA" id="ARBA00023125"/>
    </source>
</evidence>
<sequence>MAGDISIKNLMSTFSVCCPLDLKKIGMEGINVEHKNGIVHKRFRNPKATCTIYSSGKVSIMGNNSEEDAKKTARQCARMLQKLGFRVRLNNFKVVNMLGTCTMPFGIKLAQFAKKQPRDKADYEPELHPAVTYRLKSPRATLKIFSTGSITVIAPCVENISQAIKQIYPLVEPHSTKLQEDVIAKKKMKKVKKQTRRKLEDSENTGGGKGSRGGTSSRKDNKSRAPLGVIN</sequence>
<evidence type="ECO:0000256" key="3">
    <source>
        <dbReference type="ARBA" id="ARBA00005560"/>
    </source>
</evidence>
<dbReference type="GO" id="GO:0006352">
    <property type="term" value="P:DNA-templated transcription initiation"/>
    <property type="evidence" value="ECO:0007669"/>
    <property type="project" value="InterPro"/>
</dbReference>
<feature type="compositionally biased region" description="Basic residues" evidence="11">
    <location>
        <begin position="186"/>
        <end position="196"/>
    </location>
</feature>
<dbReference type="Proteomes" id="UP000887568">
    <property type="component" value="Unplaced"/>
</dbReference>
<evidence type="ECO:0000256" key="2">
    <source>
        <dbReference type="ARBA" id="ARBA00004496"/>
    </source>
</evidence>
<organism evidence="12 13">
    <name type="scientific">Patiria miniata</name>
    <name type="common">Bat star</name>
    <name type="synonym">Asterina miniata</name>
    <dbReference type="NCBI Taxonomy" id="46514"/>
    <lineage>
        <taxon>Eukaryota</taxon>
        <taxon>Metazoa</taxon>
        <taxon>Echinodermata</taxon>
        <taxon>Eleutherozoa</taxon>
        <taxon>Asterozoa</taxon>
        <taxon>Asteroidea</taxon>
        <taxon>Valvatacea</taxon>
        <taxon>Valvatida</taxon>
        <taxon>Asterinidae</taxon>
        <taxon>Patiria</taxon>
    </lineage>
</organism>
<dbReference type="GeneID" id="119728449"/>
<evidence type="ECO:0000256" key="9">
    <source>
        <dbReference type="ARBA" id="ARBA00023474"/>
    </source>
</evidence>
<evidence type="ECO:0000313" key="13">
    <source>
        <dbReference type="Proteomes" id="UP000887568"/>
    </source>
</evidence>
<dbReference type="Gene3D" id="3.30.310.10">
    <property type="entry name" value="TATA-Binding Protein"/>
    <property type="match status" value="2"/>
</dbReference>
<reference evidence="12" key="1">
    <citation type="submission" date="2022-11" db="UniProtKB">
        <authorList>
            <consortium name="EnsemblMetazoa"/>
        </authorList>
    </citation>
    <scope>IDENTIFICATION</scope>
</reference>
<dbReference type="PRINTS" id="PR00686">
    <property type="entry name" value="TIFACTORIID"/>
</dbReference>
<dbReference type="EnsemblMetazoa" id="XM_038200698.1">
    <property type="protein sequence ID" value="XP_038056626.1"/>
    <property type="gene ID" value="LOC119728449"/>
</dbReference>
<keyword evidence="5" id="KW-0805">Transcription regulation</keyword>
<comment type="similarity">
    <text evidence="3">Belongs to the TBP family.</text>
</comment>
<evidence type="ECO:0000256" key="11">
    <source>
        <dbReference type="SAM" id="MobiDB-lite"/>
    </source>
</evidence>
<evidence type="ECO:0000256" key="4">
    <source>
        <dbReference type="ARBA" id="ARBA00022490"/>
    </source>
</evidence>
<dbReference type="PANTHER" id="PTHR10126">
    <property type="entry name" value="TATA-BOX BINDING PROTEIN"/>
    <property type="match status" value="1"/>
</dbReference>
<keyword evidence="13" id="KW-1185">Reference proteome</keyword>